<dbReference type="InterPro" id="IPR055411">
    <property type="entry name" value="LRR_FXL15/At3g58940/PEG3-like"/>
</dbReference>
<dbReference type="InterPro" id="IPR036047">
    <property type="entry name" value="F-box-like_dom_sf"/>
</dbReference>
<evidence type="ECO:0000259" key="1">
    <source>
        <dbReference type="PROSITE" id="PS50181"/>
    </source>
</evidence>
<dbReference type="Pfam" id="PF00646">
    <property type="entry name" value="F-box"/>
    <property type="match status" value="1"/>
</dbReference>
<reference evidence="2" key="1">
    <citation type="submission" date="2015-04" db="UniProtKB">
        <authorList>
            <consortium name="EnsemblPlants"/>
        </authorList>
    </citation>
    <scope>IDENTIFICATION</scope>
</reference>
<dbReference type="AlphaFoldDB" id="A0A0E0EM81"/>
<dbReference type="EnsemblPlants" id="OMERI08G13910.1">
    <property type="protein sequence ID" value="OMERI08G13910.1"/>
    <property type="gene ID" value="OMERI08G13910"/>
</dbReference>
<evidence type="ECO:0000313" key="3">
    <source>
        <dbReference type="Proteomes" id="UP000008021"/>
    </source>
</evidence>
<dbReference type="Pfam" id="PF24758">
    <property type="entry name" value="LRR_At5g56370"/>
    <property type="match status" value="1"/>
</dbReference>
<dbReference type="InterPro" id="IPR001810">
    <property type="entry name" value="F-box_dom"/>
</dbReference>
<dbReference type="STRING" id="40149.A0A0E0EM81"/>
<evidence type="ECO:0000313" key="2">
    <source>
        <dbReference type="EnsemblPlants" id="OMERI08G13910.1"/>
    </source>
</evidence>
<dbReference type="PANTHER" id="PTHR31900:SF30">
    <property type="entry name" value="SUPERFAMILY PROTEIN, PUTATIVE-RELATED"/>
    <property type="match status" value="1"/>
</dbReference>
<dbReference type="SUPFAM" id="SSF52047">
    <property type="entry name" value="RNI-like"/>
    <property type="match status" value="1"/>
</dbReference>
<organism evidence="2">
    <name type="scientific">Oryza meridionalis</name>
    <dbReference type="NCBI Taxonomy" id="40149"/>
    <lineage>
        <taxon>Eukaryota</taxon>
        <taxon>Viridiplantae</taxon>
        <taxon>Streptophyta</taxon>
        <taxon>Embryophyta</taxon>
        <taxon>Tracheophyta</taxon>
        <taxon>Spermatophyta</taxon>
        <taxon>Magnoliopsida</taxon>
        <taxon>Liliopsida</taxon>
        <taxon>Poales</taxon>
        <taxon>Poaceae</taxon>
        <taxon>BOP clade</taxon>
        <taxon>Oryzoideae</taxon>
        <taxon>Oryzeae</taxon>
        <taxon>Oryzinae</taxon>
        <taxon>Oryza</taxon>
    </lineage>
</organism>
<accession>A0A0E0EM81</accession>
<dbReference type="Gramene" id="OMERI08G13910.1">
    <property type="protein sequence ID" value="OMERI08G13910.1"/>
    <property type="gene ID" value="OMERI08G13910"/>
</dbReference>
<dbReference type="SUPFAM" id="SSF81383">
    <property type="entry name" value="F-box domain"/>
    <property type="match status" value="1"/>
</dbReference>
<dbReference type="Gene3D" id="3.80.10.10">
    <property type="entry name" value="Ribonuclease Inhibitor"/>
    <property type="match status" value="1"/>
</dbReference>
<sequence>MSREEHRAKRRRLPAGEPDFLAALPPEIVDDVIARLGIRDVVRTSALSRAWRRRWESVRGLDLSFRSSAPAAAISSVLKRAAAPVRRLDLRIPGRRFRRAVRWLRLLPRKRVQSLDLHFEFVFGEKPNLDPSFLSCLELTSLILEGCIFPPPQPPPPSTFVGFPELTKLSLSEIDLPIGELPRLEDAIVFASAIKTEVLCKILEGISHAETLGFDAITDQFNGNPPERFSFTFQNLRSLDLHACLDQISSTSWVFCILRCAPNLETLEIEVDCDDDEVDAGSVEGFANAQASDDIFPRLRDVWLHSIDCSSNEMCFIKFVLSKARSLELFSVRVTSSRLSYQEACIEMAKYKRASPLAKLRLIRG</sequence>
<reference evidence="2" key="2">
    <citation type="submission" date="2018-05" db="EMBL/GenBank/DDBJ databases">
        <title>OmerRS3 (Oryza meridionalis Reference Sequence Version 3).</title>
        <authorList>
            <person name="Zhang J."/>
            <person name="Kudrna D."/>
            <person name="Lee S."/>
            <person name="Talag J."/>
            <person name="Welchert J."/>
            <person name="Wing R.A."/>
        </authorList>
    </citation>
    <scope>NUCLEOTIDE SEQUENCE [LARGE SCALE GENOMIC DNA]</scope>
    <source>
        <strain evidence="2">cv. OR44</strain>
    </source>
</reference>
<dbReference type="PANTHER" id="PTHR31900">
    <property type="entry name" value="F-BOX/RNI SUPERFAMILY PROTEIN-RELATED"/>
    <property type="match status" value="1"/>
</dbReference>
<dbReference type="InterPro" id="IPR050232">
    <property type="entry name" value="FBL13/AtMIF1-like"/>
</dbReference>
<keyword evidence="3" id="KW-1185">Reference proteome</keyword>
<dbReference type="HOGENOM" id="CLU_010721_12_1_1"/>
<feature type="domain" description="F-box" evidence="1">
    <location>
        <begin position="18"/>
        <end position="68"/>
    </location>
</feature>
<protein>
    <recommendedName>
        <fullName evidence="1">F-box domain-containing protein</fullName>
    </recommendedName>
</protein>
<proteinExistence type="predicted"/>
<dbReference type="InterPro" id="IPR032675">
    <property type="entry name" value="LRR_dom_sf"/>
</dbReference>
<dbReference type="Proteomes" id="UP000008021">
    <property type="component" value="Chromosome 8"/>
</dbReference>
<dbReference type="PROSITE" id="PS50181">
    <property type="entry name" value="FBOX"/>
    <property type="match status" value="1"/>
</dbReference>
<name>A0A0E0EM81_9ORYZ</name>